<dbReference type="PANTHER" id="PTHR21621">
    <property type="entry name" value="RIBOSOMAL PROTEIN S6 MODIFICATION PROTEIN"/>
    <property type="match status" value="1"/>
</dbReference>
<dbReference type="PANTHER" id="PTHR21621:SF0">
    <property type="entry name" value="BETA-CITRYLGLUTAMATE SYNTHASE B-RELATED"/>
    <property type="match status" value="1"/>
</dbReference>
<dbReference type="InterPro" id="IPR011761">
    <property type="entry name" value="ATP-grasp"/>
</dbReference>
<keyword evidence="3" id="KW-0436">Ligase</keyword>
<keyword evidence="1" id="KW-0067">ATP-binding</keyword>
<dbReference type="GO" id="GO:0016874">
    <property type="term" value="F:ligase activity"/>
    <property type="evidence" value="ECO:0007669"/>
    <property type="project" value="UniProtKB-KW"/>
</dbReference>
<name>A0ABR7KZQ9_9PSEU</name>
<dbReference type="SUPFAM" id="SSF56059">
    <property type="entry name" value="Glutathione synthetase ATP-binding domain-like"/>
    <property type="match status" value="1"/>
</dbReference>
<protein>
    <submittedName>
        <fullName evidence="3">Alpha-L-glutamate ligase</fullName>
    </submittedName>
</protein>
<dbReference type="EMBL" id="JABVED010000001">
    <property type="protein sequence ID" value="MBC6445596.1"/>
    <property type="molecule type" value="Genomic_DNA"/>
</dbReference>
<feature type="domain" description="ATP-grasp" evidence="2">
    <location>
        <begin position="69"/>
        <end position="258"/>
    </location>
</feature>
<evidence type="ECO:0000256" key="1">
    <source>
        <dbReference type="PROSITE-ProRule" id="PRU00409"/>
    </source>
</evidence>
<gene>
    <name evidence="3" type="ORF">GPZ80_00200</name>
</gene>
<dbReference type="Gene3D" id="3.30.470.20">
    <property type="entry name" value="ATP-grasp fold, B domain"/>
    <property type="match status" value="1"/>
</dbReference>
<dbReference type="PROSITE" id="PS50975">
    <property type="entry name" value="ATP_GRASP"/>
    <property type="match status" value="1"/>
</dbReference>
<keyword evidence="1" id="KW-0547">Nucleotide-binding</keyword>
<dbReference type="Pfam" id="PF08443">
    <property type="entry name" value="RimK"/>
    <property type="match status" value="1"/>
</dbReference>
<dbReference type="InterPro" id="IPR013651">
    <property type="entry name" value="ATP-grasp_RimK-type"/>
</dbReference>
<evidence type="ECO:0000259" key="2">
    <source>
        <dbReference type="PROSITE" id="PS50975"/>
    </source>
</evidence>
<proteinExistence type="predicted"/>
<reference evidence="3 4" key="1">
    <citation type="submission" date="2020-06" db="EMBL/GenBank/DDBJ databases">
        <title>Actinokineospora xiongansis sp. nov., isolated from soil of Baiyangdian.</title>
        <authorList>
            <person name="Zhang X."/>
        </authorList>
    </citation>
    <scope>NUCLEOTIDE SEQUENCE [LARGE SCALE GENOMIC DNA]</scope>
    <source>
        <strain evidence="3 4">HBU206404</strain>
    </source>
</reference>
<organism evidence="3 4">
    <name type="scientific">Actinokineospora xionganensis</name>
    <dbReference type="NCBI Taxonomy" id="2684470"/>
    <lineage>
        <taxon>Bacteria</taxon>
        <taxon>Bacillati</taxon>
        <taxon>Actinomycetota</taxon>
        <taxon>Actinomycetes</taxon>
        <taxon>Pseudonocardiales</taxon>
        <taxon>Pseudonocardiaceae</taxon>
        <taxon>Actinokineospora</taxon>
    </lineage>
</organism>
<dbReference type="Proteomes" id="UP000734823">
    <property type="component" value="Unassembled WGS sequence"/>
</dbReference>
<evidence type="ECO:0000313" key="3">
    <source>
        <dbReference type="EMBL" id="MBC6445596.1"/>
    </source>
</evidence>
<evidence type="ECO:0000313" key="4">
    <source>
        <dbReference type="Proteomes" id="UP000734823"/>
    </source>
</evidence>
<accession>A0ABR7KZQ9</accession>
<comment type="caution">
    <text evidence="3">The sequence shown here is derived from an EMBL/GenBank/DDBJ whole genome shotgun (WGS) entry which is preliminary data.</text>
</comment>
<keyword evidence="4" id="KW-1185">Reference proteome</keyword>
<sequence length="259" mass="28062">MTAVDGGLQIEVPAENLVVRPSALVIYEIPPEKRRGFEAAQRQLHAFGAASLGTDVEAWRVATEKDLTVERFTRDGIAQMETISVTADANPAAVFERLGRDVWARPVVGMGGNDVFHVTTDEQLNAATRYYGESGLGWLMARDANNFTPDGVRQQFRVVVLDGRVVYACEHVQAQPDAPCNETRGAVSTRLSLDELPPELHQLAVSATKSLGLNLGGVDLALVNGGVVFEVNVHPAFNTSIPVEESFATPYIEAHLALR</sequence>
<dbReference type="RefSeq" id="WP_187217675.1">
    <property type="nucleotide sequence ID" value="NZ_JABVED010000001.1"/>
</dbReference>